<keyword evidence="3 5" id="KW-1133">Transmembrane helix</keyword>
<dbReference type="PANTHER" id="PTHR36985">
    <property type="entry name" value="TRANSLOCATION AND ASSEMBLY MODULE SUBUNIT TAMB"/>
    <property type="match status" value="1"/>
</dbReference>
<feature type="transmembrane region" description="Helical" evidence="5">
    <location>
        <begin position="27"/>
        <end position="52"/>
    </location>
</feature>
<reference evidence="7" key="1">
    <citation type="submission" date="2020-12" db="EMBL/GenBank/DDBJ databases">
        <title>Oil enriched cultivation method for isolating marine PHA-producing bacteria.</title>
        <authorList>
            <person name="Zheng W."/>
            <person name="Yu S."/>
            <person name="Huang Y."/>
        </authorList>
    </citation>
    <scope>NUCLEOTIDE SEQUENCE</scope>
    <source>
        <strain evidence="7">SY-2-3</strain>
    </source>
</reference>
<organism evidence="7 8">
    <name type="scientific">Thalassospira povalilytica</name>
    <dbReference type="NCBI Taxonomy" id="732237"/>
    <lineage>
        <taxon>Bacteria</taxon>
        <taxon>Pseudomonadati</taxon>
        <taxon>Pseudomonadota</taxon>
        <taxon>Alphaproteobacteria</taxon>
        <taxon>Rhodospirillales</taxon>
        <taxon>Thalassospiraceae</taxon>
        <taxon>Thalassospira</taxon>
    </lineage>
</organism>
<sequence length="1478" mass="153994">MTRSELPSENKPHEHERRKPALKWARYGAFGIGGTVLVVAAVVGIAGTGPVLRALTPMINETVSAATDSSFELGRIEGSLWTGLTLDGLRMERPADGFHLDLDQVDFDWSPLALLGGKLQINHVGLQTASIVLPDDSLPDTPDDETPDESGGFSLPLAVSVDAIDLREIALVEPVSGKGFLYSLKANGAIGTNLSATAALNLQPLDGGTDQLDVDLDFDGPKQRLSARIDGELGREGVVMTLAGVTPDIAPDVRIKLAGDGPADDWNGKLELTTGGYAALTGDVGVQLSSDVLAFSLDGGVQTFDRISGDLPEPLRGDIALGIGGAFNADDQKLALDRITVAMADVLDLSASANLDLAENLIAARLDGDIDPALSGLLDDAVRWGQVALSVEANGDLAMPGLVVAIDGQDVATPVSTIVRMQVRANMPASDGDGPVAASLDASTSGTVWQDSDLGAFLGPDQELSLDALVNPDFTRISVGKLVLTAPQMAVNGSAEIDDTLSLNGAKLVGDVADLSIFAPISGLDLGGQGKVTLDNLSWSEQDGLKSDVTVSGTQTVFGISDLDRIVGPSPTISGKVALLPNLDLMVDLDAVNAATLKGPVKVDITNEFERLAVTADLDVAPGTVPPDIGVTIAPAKLSVRLDGDIAAPPGQIDLRVPNVKAGGQRIDNVVLSSRMSWSDQAVLALRNSGSFNLGKHAYDIAANMRLPENELLISDILLRGEFLDLGGELVLPGYAVPMRGSLELTKLDAEMLGDFGVPFANGTISGDIGFVPEDGRQTVTLSALAKGLRIDQQPDGNPAMIENVNIAATIRDAFAQPDIKADIDGKDIVFSPIAIDDVTVGIVGGLDAFDVTMNTTGFYQGNVPMSADLAANIGLGDDIRVVADKFDFALSDQTIKLRSPLQFVMAANGQQNLDADVTVGSGRLVATVAQEAGQKSIAGDLSLDDVDLGPWGRIAGYDGLSGVANLSANLRETKGALPVAAVKGRISGITANTVKDMEPFEMVLNLDLAKGILNGTANLGNRDVKILSAQGTVPLAISVLAQNFSPDLAAPVSASVRMNGEIAEFWPYVPAPDHQVSGTINLELDVAGTLDDIGWKGNLGLSDGHYENLVYGTILEQVTLAGEFDQNGLSIPSITATDGGNGKLDASVDLTMKDGGEAAYDVTATLRNFALSRVDELQFWADVDTKVTGNQESADIESTVTVQRGEVDLSLALPESVPTIEVANLPDEEEKEEARKAAEKDNGFSGNLDVTVDIPGRLFVRGKGLDSEWGGRLEISGTTDDPSIVGQLSALRGQLDIIGKTFVIKDSKITFAGGSPPDPMLDIKGVYTTADLEVTAGFQGPSSDPELVLTSVPSLPEDEILSQVLFGKSQGSLSAVEAVQLASAVNELSGGGSGLDVVGSVRRFIGADVLQVGGGENGPEVKVGKYLTEGVYVGTKAGSTPGSSGVEVEIEVTPNISVTSETTEIDSKAGVQYRLDY</sequence>
<comment type="caution">
    <text evidence="7">The sequence shown here is derived from an EMBL/GenBank/DDBJ whole genome shotgun (WGS) entry which is preliminary data.</text>
</comment>
<evidence type="ECO:0000259" key="6">
    <source>
        <dbReference type="Pfam" id="PF04357"/>
    </source>
</evidence>
<dbReference type="GO" id="GO:0005886">
    <property type="term" value="C:plasma membrane"/>
    <property type="evidence" value="ECO:0007669"/>
    <property type="project" value="InterPro"/>
</dbReference>
<dbReference type="RefSeq" id="WP_206927714.1">
    <property type="nucleotide sequence ID" value="NZ_JAEKJW010000002.1"/>
</dbReference>
<gene>
    <name evidence="7" type="ORF">JF547_13970</name>
</gene>
<keyword evidence="4 5" id="KW-0472">Membrane</keyword>
<dbReference type="InterPro" id="IPR007452">
    <property type="entry name" value="TamB_C"/>
</dbReference>
<keyword evidence="2 5" id="KW-0812">Transmembrane</keyword>
<evidence type="ECO:0000256" key="5">
    <source>
        <dbReference type="SAM" id="Phobius"/>
    </source>
</evidence>
<feature type="domain" description="Translocation and assembly module TamB C-terminal" evidence="6">
    <location>
        <begin position="1135"/>
        <end position="1478"/>
    </location>
</feature>
<dbReference type="EMBL" id="JAEKJW010000002">
    <property type="protein sequence ID" value="MBN8197568.1"/>
    <property type="molecule type" value="Genomic_DNA"/>
</dbReference>
<evidence type="ECO:0000256" key="3">
    <source>
        <dbReference type="ARBA" id="ARBA00022989"/>
    </source>
</evidence>
<dbReference type="GO" id="GO:0097347">
    <property type="term" value="C:TAM protein secretion complex"/>
    <property type="evidence" value="ECO:0007669"/>
    <property type="project" value="TreeGrafter"/>
</dbReference>
<evidence type="ECO:0000313" key="8">
    <source>
        <dbReference type="Proteomes" id="UP000664405"/>
    </source>
</evidence>
<dbReference type="Pfam" id="PF04357">
    <property type="entry name" value="TamB"/>
    <property type="match status" value="1"/>
</dbReference>
<dbReference type="PANTHER" id="PTHR36985:SF1">
    <property type="entry name" value="TRANSLOCATION AND ASSEMBLY MODULE SUBUNIT TAMB"/>
    <property type="match status" value="1"/>
</dbReference>
<dbReference type="Proteomes" id="UP000664405">
    <property type="component" value="Unassembled WGS sequence"/>
</dbReference>
<dbReference type="GO" id="GO:0009306">
    <property type="term" value="P:protein secretion"/>
    <property type="evidence" value="ECO:0007669"/>
    <property type="project" value="InterPro"/>
</dbReference>
<comment type="subcellular location">
    <subcellularLocation>
        <location evidence="1">Membrane</location>
        <topology evidence="1">Single-pass membrane protein</topology>
    </subcellularLocation>
</comment>
<accession>A0A8I1M9I5</accession>
<protein>
    <submittedName>
        <fullName evidence="7">Translocation/assembly module TamB domain-containing protein</fullName>
    </submittedName>
</protein>
<evidence type="ECO:0000256" key="1">
    <source>
        <dbReference type="ARBA" id="ARBA00004167"/>
    </source>
</evidence>
<evidence type="ECO:0000313" key="7">
    <source>
        <dbReference type="EMBL" id="MBN8197568.1"/>
    </source>
</evidence>
<proteinExistence type="predicted"/>
<name>A0A8I1M9I5_9PROT</name>
<evidence type="ECO:0000256" key="4">
    <source>
        <dbReference type="ARBA" id="ARBA00023136"/>
    </source>
</evidence>
<evidence type="ECO:0000256" key="2">
    <source>
        <dbReference type="ARBA" id="ARBA00022692"/>
    </source>
</evidence>